<name>A0AA37SPV6_9BACT</name>
<keyword evidence="2" id="KW-1185">Reference proteome</keyword>
<evidence type="ECO:0000313" key="1">
    <source>
        <dbReference type="EMBL" id="GLR16989.1"/>
    </source>
</evidence>
<evidence type="ECO:0000313" key="2">
    <source>
        <dbReference type="Proteomes" id="UP001156666"/>
    </source>
</evidence>
<organism evidence="1 2">
    <name type="scientific">Portibacter lacus</name>
    <dbReference type="NCBI Taxonomy" id="1099794"/>
    <lineage>
        <taxon>Bacteria</taxon>
        <taxon>Pseudomonadati</taxon>
        <taxon>Bacteroidota</taxon>
        <taxon>Saprospiria</taxon>
        <taxon>Saprospirales</taxon>
        <taxon>Haliscomenobacteraceae</taxon>
        <taxon>Portibacter</taxon>
    </lineage>
</organism>
<reference evidence="1" key="1">
    <citation type="journal article" date="2014" name="Int. J. Syst. Evol. Microbiol.">
        <title>Complete genome sequence of Corynebacterium casei LMG S-19264T (=DSM 44701T), isolated from a smear-ripened cheese.</title>
        <authorList>
            <consortium name="US DOE Joint Genome Institute (JGI-PGF)"/>
            <person name="Walter F."/>
            <person name="Albersmeier A."/>
            <person name="Kalinowski J."/>
            <person name="Ruckert C."/>
        </authorList>
    </citation>
    <scope>NUCLEOTIDE SEQUENCE</scope>
    <source>
        <strain evidence="1">NBRC 108769</strain>
    </source>
</reference>
<proteinExistence type="predicted"/>
<sequence length="898" mass="96251">MFSISSYAQNAVYWVGGSGDWTDTNHWVKNSGGSNITGEIPNEDYIVIIDGNSGLNSGSTITIPPGEYSVHDLIVTNTSGFTLLFNGTSISNDVEMNIFGDLDLPSNLSVEFTSLSTTSNAWRFVDNTFHTIHTRNTDLINVELVSAGASYSLNSHYTTSVQTRMYGGTWNTNGRTVNAGKLLFNDGINPPQMSLTKIFNAGSSTINCDSWDSRLTYGSLTVTGNHFINTAKFVGSPVYQGNQFSFYEIRLLEYPDNPTGGSIVEHNNFECTDCLIENLIIEDTGRTKLAGKFTINGKLTVVNEGVSVEFSGGNGRSNQVTLNGIVVTPSVNGCDQRTVFKNVHNDFTSLMRSSGTLTISNAVLENIQASGGAGTNFILSNGVLQGSSTGWSLQNTPNAVDYLWFSPNGVQGDWDDPTNWMLVGGGSNGCVPSIVDDVHISDESKGDIRIPPNYTAECRDFLWTNKDGITLTLDGTSSLKSVLKVTGDFYTDPSANFVGANWHEVSFSSATNNAISANDVLLPDVSFSGDDGEWNLESPFSADEIEFIGGQFNSAGEDVTTDYWSCIEENPKHFVFNSSHIVVNGEMALSRTTNSGVTVSAGTSLITCEKLTSTVTNLYDVQLNNASSRTLDNYAYNFNSLILKGIGQVNTQNDLTVKDLVFEANGSSLALDMGEVLTINGGIISNTSSGNPGILKSRVNGTQVDIDKVAGNICVLGYVSFEDINAALSGVFNAPLGIDAGNNTDINYDNGTSTSDLYWIGESGSWLVNSNWSRVDGGCPSTKDPKNAPNLYFTSNSFSTSPATVTVPSATTANDVHFLNSDNLTVNVTINLTPNNIYVNGGYANFTGKLVTVLGSTTVQSSGFLTTDMTNTYRTNELESSGGAVIVRSGSYINVLRQ</sequence>
<gene>
    <name evidence="1" type="ORF">GCM10007940_16040</name>
</gene>
<dbReference type="AlphaFoldDB" id="A0AA37SPV6"/>
<dbReference type="Proteomes" id="UP001156666">
    <property type="component" value="Unassembled WGS sequence"/>
</dbReference>
<dbReference type="EMBL" id="BSOH01000007">
    <property type="protein sequence ID" value="GLR16989.1"/>
    <property type="molecule type" value="Genomic_DNA"/>
</dbReference>
<reference evidence="1" key="2">
    <citation type="submission" date="2023-01" db="EMBL/GenBank/DDBJ databases">
        <title>Draft genome sequence of Portibacter lacus strain NBRC 108769.</title>
        <authorList>
            <person name="Sun Q."/>
            <person name="Mori K."/>
        </authorList>
    </citation>
    <scope>NUCLEOTIDE SEQUENCE</scope>
    <source>
        <strain evidence="1">NBRC 108769</strain>
    </source>
</reference>
<protein>
    <submittedName>
        <fullName evidence="1">Uncharacterized protein</fullName>
    </submittedName>
</protein>
<accession>A0AA37SPV6</accession>
<comment type="caution">
    <text evidence="1">The sequence shown here is derived from an EMBL/GenBank/DDBJ whole genome shotgun (WGS) entry which is preliminary data.</text>
</comment>